<comment type="cofactor">
    <cofactor evidence="1">
        <name>FAD</name>
        <dbReference type="ChEBI" id="CHEBI:57692"/>
    </cofactor>
</comment>
<comment type="pathway">
    <text evidence="2">Siderophore biosynthesis.</text>
</comment>
<evidence type="ECO:0000256" key="1">
    <source>
        <dbReference type="ARBA" id="ARBA00001974"/>
    </source>
</evidence>
<organism evidence="16 17">
    <name type="scientific">Amycolatopsis pigmentata</name>
    <dbReference type="NCBI Taxonomy" id="450801"/>
    <lineage>
        <taxon>Bacteria</taxon>
        <taxon>Bacillati</taxon>
        <taxon>Actinomycetota</taxon>
        <taxon>Actinomycetes</taxon>
        <taxon>Pseudonocardiales</taxon>
        <taxon>Pseudonocardiaceae</taxon>
        <taxon>Amycolatopsis</taxon>
    </lineage>
</organism>
<dbReference type="PANTHER" id="PTHR42802:SF1">
    <property type="entry name" value="L-ORNITHINE N(5)-MONOOXYGENASE"/>
    <property type="match status" value="1"/>
</dbReference>
<keyword evidence="6" id="KW-0285">Flavoprotein</keyword>
<evidence type="ECO:0000256" key="4">
    <source>
        <dbReference type="ARBA" id="ARBA00013076"/>
    </source>
</evidence>
<evidence type="ECO:0000256" key="10">
    <source>
        <dbReference type="ARBA" id="ARBA00023033"/>
    </source>
</evidence>
<accession>A0ABW5G383</accession>
<evidence type="ECO:0000256" key="12">
    <source>
        <dbReference type="ARBA" id="ARBA00031158"/>
    </source>
</evidence>
<evidence type="ECO:0000256" key="8">
    <source>
        <dbReference type="ARBA" id="ARBA00022857"/>
    </source>
</evidence>
<evidence type="ECO:0000256" key="2">
    <source>
        <dbReference type="ARBA" id="ARBA00004924"/>
    </source>
</evidence>
<evidence type="ECO:0000256" key="13">
    <source>
        <dbReference type="ARBA" id="ARBA00032493"/>
    </source>
</evidence>
<dbReference type="Gene3D" id="3.50.50.60">
    <property type="entry name" value="FAD/NAD(P)-binding domain"/>
    <property type="match status" value="1"/>
</dbReference>
<dbReference type="RefSeq" id="WP_378270546.1">
    <property type="nucleotide sequence ID" value="NZ_JBHUKR010000023.1"/>
</dbReference>
<name>A0ABW5G383_9PSEU</name>
<evidence type="ECO:0000256" key="14">
    <source>
        <dbReference type="ARBA" id="ARBA00032738"/>
    </source>
</evidence>
<dbReference type="EC" id="1.14.13.59" evidence="4"/>
<evidence type="ECO:0000256" key="11">
    <source>
        <dbReference type="ARBA" id="ARBA00029939"/>
    </source>
</evidence>
<comment type="similarity">
    <text evidence="3">Belongs to the lysine N(6)-hydroxylase/L-ornithine N(5)-oxygenase family.</text>
</comment>
<evidence type="ECO:0000256" key="3">
    <source>
        <dbReference type="ARBA" id="ARBA00007588"/>
    </source>
</evidence>
<comment type="catalytic activity">
    <reaction evidence="15">
        <text>L-lysine + NADPH + O2 = N(6)-hydroxy-L-lysine + NADP(+) + H2O</text>
        <dbReference type="Rhea" id="RHEA:23228"/>
        <dbReference type="ChEBI" id="CHEBI:15377"/>
        <dbReference type="ChEBI" id="CHEBI:15379"/>
        <dbReference type="ChEBI" id="CHEBI:32551"/>
        <dbReference type="ChEBI" id="CHEBI:57783"/>
        <dbReference type="ChEBI" id="CHEBI:57820"/>
        <dbReference type="ChEBI" id="CHEBI:58349"/>
        <dbReference type="EC" id="1.14.13.59"/>
    </reaction>
</comment>
<evidence type="ECO:0000313" key="17">
    <source>
        <dbReference type="Proteomes" id="UP001597417"/>
    </source>
</evidence>
<evidence type="ECO:0000256" key="6">
    <source>
        <dbReference type="ARBA" id="ARBA00022630"/>
    </source>
</evidence>
<evidence type="ECO:0000256" key="7">
    <source>
        <dbReference type="ARBA" id="ARBA00022827"/>
    </source>
</evidence>
<sequence>MSGGGTSGDSRPEHYRCVGVGVGPANLSLASLLYGKPQMTNLFLDRKDRFGWHDGQQIAGAKLQVSLLKDLVTLSDPTSRFSFLSYLHEHGRIYHFVNAQFDSVPRQEFRNYLAWASRINENVVFGEEVLGIEFEHVFTVHTSRRVVTAENIVVGVGNQPWVPEPARGQLGGTQFHVSDYAERSADLAGKRVAVVGGGQSGAEAFLELISRPPAALPRRVTWISRRRNYFPIDDTPFTNEYYVPSYSDYFFELERPTRIALNEQNVLTSDGISEATLREVYQRCYTRRFIEGSADLFALLPNRTVTEVRADRGGWDLTVTGNDDPGQVEHVEADHVVWATGFRSAPTDFLAPIAHRLGREGEEFRVDRDFAVEWDGPRNRSVFLQNGARGQRGLADPNLSLVAWRSQRILDRLLGVVSNDQLDSFIGWSAKQRSAELRGA</sequence>
<dbReference type="InterPro" id="IPR036188">
    <property type="entry name" value="FAD/NAD-bd_sf"/>
</dbReference>
<proteinExistence type="inferred from homology"/>
<protein>
    <recommendedName>
        <fullName evidence="5">L-lysine N6-monooxygenase MbtG</fullName>
        <ecNumber evidence="4">1.14.13.59</ecNumber>
    </recommendedName>
    <alternativeName>
        <fullName evidence="14">Lysine 6-N-hydroxylase</fullName>
    </alternativeName>
    <alternativeName>
        <fullName evidence="13">Lysine N6-hydroxylase</fullName>
    </alternativeName>
    <alternativeName>
        <fullName evidence="11">Lysine-N-oxygenase</fullName>
    </alternativeName>
    <alternativeName>
        <fullName evidence="12">Mycobactin synthase protein G</fullName>
    </alternativeName>
</protein>
<evidence type="ECO:0000313" key="16">
    <source>
        <dbReference type="EMBL" id="MFD2421778.1"/>
    </source>
</evidence>
<dbReference type="Proteomes" id="UP001597417">
    <property type="component" value="Unassembled WGS sequence"/>
</dbReference>
<evidence type="ECO:0000256" key="5">
    <source>
        <dbReference type="ARBA" id="ARBA00016406"/>
    </source>
</evidence>
<dbReference type="EMBL" id="JBHUKR010000023">
    <property type="protein sequence ID" value="MFD2421778.1"/>
    <property type="molecule type" value="Genomic_DNA"/>
</dbReference>
<dbReference type="PANTHER" id="PTHR42802">
    <property type="entry name" value="MONOOXYGENASE"/>
    <property type="match status" value="1"/>
</dbReference>
<dbReference type="SUPFAM" id="SSF51905">
    <property type="entry name" value="FAD/NAD(P)-binding domain"/>
    <property type="match status" value="2"/>
</dbReference>
<keyword evidence="10" id="KW-0503">Monooxygenase</keyword>
<keyword evidence="9" id="KW-0560">Oxidoreductase</keyword>
<dbReference type="Pfam" id="PF13434">
    <property type="entry name" value="Lys_Orn_oxgnase"/>
    <property type="match status" value="1"/>
</dbReference>
<reference evidence="17" key="1">
    <citation type="journal article" date="2019" name="Int. J. Syst. Evol. Microbiol.">
        <title>The Global Catalogue of Microorganisms (GCM) 10K type strain sequencing project: providing services to taxonomists for standard genome sequencing and annotation.</title>
        <authorList>
            <consortium name="The Broad Institute Genomics Platform"/>
            <consortium name="The Broad Institute Genome Sequencing Center for Infectious Disease"/>
            <person name="Wu L."/>
            <person name="Ma J."/>
        </authorList>
    </citation>
    <scope>NUCLEOTIDE SEQUENCE [LARGE SCALE GENOMIC DNA]</scope>
    <source>
        <strain evidence="17">CGMCC 4.7645</strain>
    </source>
</reference>
<evidence type="ECO:0000256" key="15">
    <source>
        <dbReference type="ARBA" id="ARBA00048407"/>
    </source>
</evidence>
<keyword evidence="8" id="KW-0521">NADP</keyword>
<keyword evidence="17" id="KW-1185">Reference proteome</keyword>
<keyword evidence="7" id="KW-0274">FAD</keyword>
<evidence type="ECO:0000256" key="9">
    <source>
        <dbReference type="ARBA" id="ARBA00023002"/>
    </source>
</evidence>
<comment type="caution">
    <text evidence="16">The sequence shown here is derived from an EMBL/GenBank/DDBJ whole genome shotgun (WGS) entry which is preliminary data.</text>
</comment>
<dbReference type="InterPro" id="IPR025700">
    <property type="entry name" value="Lys/Orn_oxygenase"/>
</dbReference>
<gene>
    <name evidence="16" type="ORF">ACFSXZ_36150</name>
</gene>